<name>A0A199V0A7_ANACO</name>
<dbReference type="PANTHER" id="PTHR43295">
    <property type="entry name" value="ARGININE DECARBOXYLASE"/>
    <property type="match status" value="1"/>
</dbReference>
<feature type="region of interest" description="Disordered" evidence="14">
    <location>
        <begin position="13"/>
        <end position="39"/>
    </location>
</feature>
<evidence type="ECO:0000256" key="13">
    <source>
        <dbReference type="RuleBase" id="RU003740"/>
    </source>
</evidence>
<sequence length="625" mass="66753">MLQSPSSWLRLRLDGSLPAPGRSRRRSDDRRRRRAPRPPWSPDLSAALYKIDAWGAPYFAVNSAGNIARRGAGLQLPLIVRLPDVLKNRLESLQSAFDFASPPTATPPTTRGLPVKCNQDRCVVEDVVQFGAPFRFGLEAGSKPELLLAMSCSSAAAPRPYSCATATRTRSTSPWRSWPGPWTSTPSSSSSRRRSSTSWWMPRAGSACAPSSPARQAPHQALGPLRATSGEKGKFGLTTTQILSVAAKLRRLQMLDCLQLLHFHIGSQIPSTALLATGQRGGADLLRACAVRSRDARDRRRRRARDRLRRLALERLRHVGGYGLEEYADAVVRAVRRACDQKGVRHPVLCSESGRALVSHHSVLVFEAVSATSPFAAAGAGLAWARARTTRGPALVQGGALGLEHLAAVDGLCDLVARETGAAEPVPAGVNGVLSDLTCDSDGKVDRFIGGRSSLPLHDMGGGISGANGERYYLGMFLGGAYQEALGGSHNLFGGPSVVRVSQSDGPHCFAVTRAVPGSSCADVLRAMQHEPELMFQALKSRAYEYYAHHAAAKDDDDSDAAAAAVTCAIARAFRLMPYLVCGRSAAADAMGRDGSDDGGEEGSGGVLAYGDEDGEWDFMRCLSV</sequence>
<evidence type="ECO:0000256" key="2">
    <source>
        <dbReference type="ARBA" id="ARBA00001946"/>
    </source>
</evidence>
<keyword evidence="8 12" id="KW-0663">Pyridoxal phosphate</keyword>
<dbReference type="Gene3D" id="2.40.37.10">
    <property type="entry name" value="Lyase, Ornithine Decarboxylase, Chain A, domain 1"/>
    <property type="match status" value="3"/>
</dbReference>
<feature type="region of interest" description="Disordered" evidence="14">
    <location>
        <begin position="171"/>
        <end position="198"/>
    </location>
</feature>
<feature type="active site" description="Proton donor" evidence="12">
    <location>
        <position position="439"/>
    </location>
</feature>
<dbReference type="AlphaFoldDB" id="A0A199V0A7"/>
<evidence type="ECO:0000256" key="12">
    <source>
        <dbReference type="PIRSR" id="PIRSR600183-50"/>
    </source>
</evidence>
<keyword evidence="7 13" id="KW-0460">Magnesium</keyword>
<protein>
    <recommendedName>
        <fullName evidence="5 13">Arginine decarboxylase</fullName>
        <ecNumber evidence="5 13">4.1.1.19</ecNumber>
    </recommendedName>
</protein>
<evidence type="ECO:0000256" key="3">
    <source>
        <dbReference type="ARBA" id="ARBA00004773"/>
    </source>
</evidence>
<evidence type="ECO:0000256" key="9">
    <source>
        <dbReference type="ARBA" id="ARBA00023066"/>
    </source>
</evidence>
<keyword evidence="9 13" id="KW-0745">Spermidine biosynthesis</keyword>
<evidence type="ECO:0000256" key="4">
    <source>
        <dbReference type="ARBA" id="ARBA00008357"/>
    </source>
</evidence>
<comment type="catalytic activity">
    <reaction evidence="11 13">
        <text>L-arginine + H(+) = agmatine + CO2</text>
        <dbReference type="Rhea" id="RHEA:17641"/>
        <dbReference type="ChEBI" id="CHEBI:15378"/>
        <dbReference type="ChEBI" id="CHEBI:16526"/>
        <dbReference type="ChEBI" id="CHEBI:32682"/>
        <dbReference type="ChEBI" id="CHEBI:58145"/>
        <dbReference type="EC" id="4.1.1.19"/>
    </reaction>
</comment>
<dbReference type="SUPFAM" id="SSF51419">
    <property type="entry name" value="PLP-binding barrel"/>
    <property type="match status" value="2"/>
</dbReference>
<dbReference type="STRING" id="4615.A0A199V0A7"/>
<accession>A0A199V0A7</accession>
<dbReference type="GO" id="GO:0008792">
    <property type="term" value="F:arginine decarboxylase activity"/>
    <property type="evidence" value="ECO:0007669"/>
    <property type="project" value="UniProtKB-EC"/>
</dbReference>
<dbReference type="PRINTS" id="PR01180">
    <property type="entry name" value="ARGDCRBXLASE"/>
</dbReference>
<dbReference type="InterPro" id="IPR000183">
    <property type="entry name" value="Orn/DAP/Arg_de-COase"/>
</dbReference>
<evidence type="ECO:0000256" key="5">
    <source>
        <dbReference type="ARBA" id="ARBA00012426"/>
    </source>
</evidence>
<evidence type="ECO:0000256" key="8">
    <source>
        <dbReference type="ARBA" id="ARBA00022898"/>
    </source>
</evidence>
<keyword evidence="6 13" id="KW-0210">Decarboxylase</keyword>
<dbReference type="PANTHER" id="PTHR43295:SF1">
    <property type="entry name" value="ARGININE DECARBOXYLASE 1, CHLOROPLASTIC-RELATED"/>
    <property type="match status" value="1"/>
</dbReference>
<dbReference type="UniPathway" id="UPA00186">
    <property type="reaction ID" value="UER00284"/>
</dbReference>
<dbReference type="EMBL" id="LSRQ01003910">
    <property type="protein sequence ID" value="OAY70428.1"/>
    <property type="molecule type" value="Genomic_DNA"/>
</dbReference>
<feature type="region of interest" description="Disordered" evidence="14">
    <location>
        <begin position="591"/>
        <end position="611"/>
    </location>
</feature>
<comment type="cofactor">
    <cofactor evidence="2 13">
        <name>Mg(2+)</name>
        <dbReference type="ChEBI" id="CHEBI:18420"/>
    </cofactor>
</comment>
<evidence type="ECO:0000313" key="16">
    <source>
        <dbReference type="Proteomes" id="UP000092600"/>
    </source>
</evidence>
<feature type="modified residue" description="N6-(pyridoxal phosphate)lysine" evidence="12">
    <location>
        <position position="116"/>
    </location>
</feature>
<gene>
    <name evidence="15" type="ORF">ACMD2_23079</name>
</gene>
<dbReference type="InterPro" id="IPR029066">
    <property type="entry name" value="PLP-binding_barrel"/>
</dbReference>
<evidence type="ECO:0000256" key="6">
    <source>
        <dbReference type="ARBA" id="ARBA00022793"/>
    </source>
</evidence>
<keyword evidence="10 13" id="KW-0456">Lyase</keyword>
<evidence type="ECO:0000256" key="7">
    <source>
        <dbReference type="ARBA" id="ARBA00022842"/>
    </source>
</evidence>
<comment type="similarity">
    <text evidence="4 13">Belongs to the Orn/Lys/Arg decarboxylase class-II family. SpeA subfamily.</text>
</comment>
<evidence type="ECO:0000256" key="14">
    <source>
        <dbReference type="SAM" id="MobiDB-lite"/>
    </source>
</evidence>
<evidence type="ECO:0000256" key="11">
    <source>
        <dbReference type="ARBA" id="ARBA00049309"/>
    </source>
</evidence>
<evidence type="ECO:0000313" key="15">
    <source>
        <dbReference type="EMBL" id="OAY70428.1"/>
    </source>
</evidence>
<comment type="caution">
    <text evidence="15">The sequence shown here is derived from an EMBL/GenBank/DDBJ whole genome shotgun (WGS) entry which is preliminary data.</text>
</comment>
<evidence type="ECO:0000256" key="1">
    <source>
        <dbReference type="ARBA" id="ARBA00001933"/>
    </source>
</evidence>
<proteinExistence type="inferred from homology"/>
<reference evidence="15 16" key="1">
    <citation type="journal article" date="2016" name="DNA Res.">
        <title>The draft genome of MD-2 pineapple using hybrid error correction of long reads.</title>
        <authorList>
            <person name="Redwan R.M."/>
            <person name="Saidin A."/>
            <person name="Kumar S.V."/>
        </authorList>
    </citation>
    <scope>NUCLEOTIDE SEQUENCE [LARGE SCALE GENOMIC DNA]</scope>
    <source>
        <strain evidence="16">cv. MD2</strain>
        <tissue evidence="15">Leaf</tissue>
    </source>
</reference>
<comment type="cofactor">
    <cofactor evidence="1 12 13">
        <name>pyridoxal 5'-phosphate</name>
        <dbReference type="ChEBI" id="CHEBI:597326"/>
    </cofactor>
</comment>
<evidence type="ECO:0000256" key="10">
    <source>
        <dbReference type="ARBA" id="ARBA00023239"/>
    </source>
</evidence>
<dbReference type="Gene3D" id="3.20.20.10">
    <property type="entry name" value="Alanine racemase"/>
    <property type="match status" value="3"/>
</dbReference>
<dbReference type="InterPro" id="IPR002985">
    <property type="entry name" value="Arg_decrbxlase"/>
</dbReference>
<dbReference type="GO" id="GO:0006527">
    <property type="term" value="P:L-arginine catabolic process"/>
    <property type="evidence" value="ECO:0007669"/>
    <property type="project" value="InterPro"/>
</dbReference>
<dbReference type="GO" id="GO:0008295">
    <property type="term" value="P:spermidine biosynthetic process"/>
    <property type="evidence" value="ECO:0007669"/>
    <property type="project" value="UniProtKB-KW"/>
</dbReference>
<dbReference type="PRINTS" id="PR01179">
    <property type="entry name" value="ODADCRBXLASE"/>
</dbReference>
<comment type="pathway">
    <text evidence="3 13">Amine and polyamine biosynthesis; agmatine biosynthesis; agmatine from L-arginine: step 1/1.</text>
</comment>
<dbReference type="EC" id="4.1.1.19" evidence="5 13"/>
<dbReference type="InterPro" id="IPR009006">
    <property type="entry name" value="Ala_racemase/Decarboxylase_C"/>
</dbReference>
<dbReference type="Proteomes" id="UP000092600">
    <property type="component" value="Unassembled WGS sequence"/>
</dbReference>
<organism evidence="15 16">
    <name type="scientific">Ananas comosus</name>
    <name type="common">Pineapple</name>
    <name type="synonym">Ananas ananas</name>
    <dbReference type="NCBI Taxonomy" id="4615"/>
    <lineage>
        <taxon>Eukaryota</taxon>
        <taxon>Viridiplantae</taxon>
        <taxon>Streptophyta</taxon>
        <taxon>Embryophyta</taxon>
        <taxon>Tracheophyta</taxon>
        <taxon>Spermatophyta</taxon>
        <taxon>Magnoliopsida</taxon>
        <taxon>Liliopsida</taxon>
        <taxon>Poales</taxon>
        <taxon>Bromeliaceae</taxon>
        <taxon>Bromelioideae</taxon>
        <taxon>Ananas</taxon>
    </lineage>
</organism>